<comment type="caution">
    <text evidence="1">The sequence shown here is derived from an EMBL/GenBank/DDBJ whole genome shotgun (WGS) entry which is preliminary data.</text>
</comment>
<dbReference type="PANTHER" id="PTHR43861">
    <property type="entry name" value="TRANS-ACONITATE 2-METHYLTRANSFERASE-RELATED"/>
    <property type="match status" value="1"/>
</dbReference>
<dbReference type="Gene3D" id="3.40.50.150">
    <property type="entry name" value="Vaccinia Virus protein VP39"/>
    <property type="match status" value="1"/>
</dbReference>
<organism evidence="1">
    <name type="scientific">marine sediment metagenome</name>
    <dbReference type="NCBI Taxonomy" id="412755"/>
    <lineage>
        <taxon>unclassified sequences</taxon>
        <taxon>metagenomes</taxon>
        <taxon>ecological metagenomes</taxon>
    </lineage>
</organism>
<dbReference type="CDD" id="cd02440">
    <property type="entry name" value="AdoMet_MTases"/>
    <property type="match status" value="1"/>
</dbReference>
<name>A0A0F9UZ86_9ZZZZ</name>
<dbReference type="PANTHER" id="PTHR43861:SF6">
    <property type="entry name" value="METHYLTRANSFERASE TYPE 11"/>
    <property type="match status" value="1"/>
</dbReference>
<gene>
    <name evidence="1" type="ORF">LCGC14_0470010</name>
</gene>
<proteinExistence type="predicted"/>
<evidence type="ECO:0000313" key="1">
    <source>
        <dbReference type="EMBL" id="KKN66586.1"/>
    </source>
</evidence>
<evidence type="ECO:0008006" key="2">
    <source>
        <dbReference type="Google" id="ProtNLM"/>
    </source>
</evidence>
<dbReference type="InterPro" id="IPR029063">
    <property type="entry name" value="SAM-dependent_MTases_sf"/>
</dbReference>
<accession>A0A0F9UZ86</accession>
<dbReference type="SUPFAM" id="SSF53335">
    <property type="entry name" value="S-adenosyl-L-methionine-dependent methyltransferases"/>
    <property type="match status" value="1"/>
</dbReference>
<dbReference type="Pfam" id="PF13489">
    <property type="entry name" value="Methyltransf_23"/>
    <property type="match status" value="1"/>
</dbReference>
<sequence>MKCNLCYSQKLKFKIKKRAVNYYKCINCGLIQQLPLPKFNEIKNIYDSDEIYCNQAEIGSKEGFFYSIMKFYLRNKKIRILDVGASTGTMLALLKSKGYKNLEGIELSSRSCKIAREKFELNFKNIDISKANFPSNYFDFIIINHVIEHLRNPIIALKNVNQFLKINGILFLSTPNSACLNARLVRKNWRYYIPDEHIFLYNQNSIKFLLNKIGFEIVEVKNILYNQVNIFEYMVEIIKPMLGYIRRKLFRKELSNNFMTNRDGMILISRKIKTL</sequence>
<protein>
    <recommendedName>
        <fullName evidence="2">Methyltransferase type 11 domain-containing protein</fullName>
    </recommendedName>
</protein>
<dbReference type="AlphaFoldDB" id="A0A0F9UZ86"/>
<reference evidence="1" key="1">
    <citation type="journal article" date="2015" name="Nature">
        <title>Complex archaea that bridge the gap between prokaryotes and eukaryotes.</title>
        <authorList>
            <person name="Spang A."/>
            <person name="Saw J.H."/>
            <person name="Jorgensen S.L."/>
            <person name="Zaremba-Niedzwiedzka K."/>
            <person name="Martijn J."/>
            <person name="Lind A.E."/>
            <person name="van Eijk R."/>
            <person name="Schleper C."/>
            <person name="Guy L."/>
            <person name="Ettema T.J."/>
        </authorList>
    </citation>
    <scope>NUCLEOTIDE SEQUENCE</scope>
</reference>
<dbReference type="EMBL" id="LAZR01000496">
    <property type="protein sequence ID" value="KKN66586.1"/>
    <property type="molecule type" value="Genomic_DNA"/>
</dbReference>